<dbReference type="InterPro" id="IPR046335">
    <property type="entry name" value="LacI/GalR-like_sensor"/>
</dbReference>
<dbReference type="PROSITE" id="PS00356">
    <property type="entry name" value="HTH_LACI_1"/>
    <property type="match status" value="1"/>
</dbReference>
<reference evidence="6" key="1">
    <citation type="submission" date="2020-09" db="EMBL/GenBank/DDBJ databases">
        <title>Bosea spartocytisi sp. nov. a root nodule endophyte of Spartocytisus supranubius in the high mountain ecosystem fo the Teide National Park (Canary Islands, Spain).</title>
        <authorList>
            <person name="Pulido-Suarez L."/>
            <person name="Peix A."/>
            <person name="Igual J.M."/>
            <person name="Socas-Perez N."/>
            <person name="Velazquez E."/>
            <person name="Flores-Felix J.D."/>
            <person name="Leon-Barrios M."/>
        </authorList>
    </citation>
    <scope>NUCLEOTIDE SEQUENCE</scope>
    <source>
        <strain evidence="6">SSUT16</strain>
    </source>
</reference>
<dbReference type="EMBL" id="JACXWY010000002">
    <property type="protein sequence ID" value="MBD3845046.1"/>
    <property type="molecule type" value="Genomic_DNA"/>
</dbReference>
<proteinExistence type="predicted"/>
<evidence type="ECO:0000256" key="4">
    <source>
        <dbReference type="ARBA" id="ARBA00023163"/>
    </source>
</evidence>
<dbReference type="InterPro" id="IPR000843">
    <property type="entry name" value="HTH_LacI"/>
</dbReference>
<dbReference type="InterPro" id="IPR028082">
    <property type="entry name" value="Peripla_BP_I"/>
</dbReference>
<dbReference type="Gene3D" id="3.40.50.2300">
    <property type="match status" value="2"/>
</dbReference>
<evidence type="ECO:0000259" key="5">
    <source>
        <dbReference type="PROSITE" id="PS50932"/>
    </source>
</evidence>
<evidence type="ECO:0000256" key="3">
    <source>
        <dbReference type="ARBA" id="ARBA00023125"/>
    </source>
</evidence>
<dbReference type="SMART" id="SM00354">
    <property type="entry name" value="HTH_LACI"/>
    <property type="match status" value="1"/>
</dbReference>
<dbReference type="AlphaFoldDB" id="A0A927E5A5"/>
<keyword evidence="7" id="KW-1185">Reference proteome</keyword>
<organism evidence="6 7">
    <name type="scientific">Bosea spartocytisi</name>
    <dbReference type="NCBI Taxonomy" id="2773451"/>
    <lineage>
        <taxon>Bacteria</taxon>
        <taxon>Pseudomonadati</taxon>
        <taxon>Pseudomonadota</taxon>
        <taxon>Alphaproteobacteria</taxon>
        <taxon>Hyphomicrobiales</taxon>
        <taxon>Boseaceae</taxon>
        <taxon>Bosea</taxon>
    </lineage>
</organism>
<keyword evidence="1" id="KW-0678">Repressor</keyword>
<keyword evidence="4" id="KW-0804">Transcription</keyword>
<name>A0A927E5A5_9HYPH</name>
<dbReference type="PANTHER" id="PTHR30146">
    <property type="entry name" value="LACI-RELATED TRANSCRIPTIONAL REPRESSOR"/>
    <property type="match status" value="1"/>
</dbReference>
<sequence>MPQPQGSKGQDTKKKVTIIEIADAAGVSKSTVSLVLTGRGAVKPETRQHVLETMGRLGYVYNRGAANLRNAQSRIVGLVLNDLSNPFFAEFAIGVEKVLQMAGYVAFMANTAESVVRQEQVMRMMREHGAGGIILCPALDTRPEHLDWVRAAGTALLVAIRRLPDVAVSHVVPENLAGASRITRHLINLGHERIAFLGGMHSMVVRQERHGGFLAAMEAAGRNVDPALNLESMPTRDGGFGAMSTVLSLADRPTAVVCYNDVTAIGAMLAAARHGLVVGRDIAIVGFDDTSEARHVSPALTTVAVDPVGLGERAAALLLKQINDPAAEPESFIGSANLVIRESCGAYQRALAAAG</sequence>
<dbReference type="PROSITE" id="PS50932">
    <property type="entry name" value="HTH_LACI_2"/>
    <property type="match status" value="1"/>
</dbReference>
<keyword evidence="3 6" id="KW-0238">DNA-binding</keyword>
<protein>
    <submittedName>
        <fullName evidence="6">LacI family DNA-binding transcriptional regulator</fullName>
    </submittedName>
</protein>
<dbReference type="SUPFAM" id="SSF47413">
    <property type="entry name" value="lambda repressor-like DNA-binding domains"/>
    <property type="match status" value="1"/>
</dbReference>
<dbReference type="SUPFAM" id="SSF53822">
    <property type="entry name" value="Periplasmic binding protein-like I"/>
    <property type="match status" value="1"/>
</dbReference>
<dbReference type="Proteomes" id="UP000619295">
    <property type="component" value="Unassembled WGS sequence"/>
</dbReference>
<dbReference type="GO" id="GO:0003700">
    <property type="term" value="F:DNA-binding transcription factor activity"/>
    <property type="evidence" value="ECO:0007669"/>
    <property type="project" value="TreeGrafter"/>
</dbReference>
<evidence type="ECO:0000313" key="6">
    <source>
        <dbReference type="EMBL" id="MBD3845046.1"/>
    </source>
</evidence>
<evidence type="ECO:0000256" key="1">
    <source>
        <dbReference type="ARBA" id="ARBA00022491"/>
    </source>
</evidence>
<evidence type="ECO:0000256" key="2">
    <source>
        <dbReference type="ARBA" id="ARBA00023015"/>
    </source>
</evidence>
<keyword evidence="2" id="KW-0805">Transcription regulation</keyword>
<dbReference type="CDD" id="cd01392">
    <property type="entry name" value="HTH_LacI"/>
    <property type="match status" value="1"/>
</dbReference>
<dbReference type="GO" id="GO:0000976">
    <property type="term" value="F:transcription cis-regulatory region binding"/>
    <property type="evidence" value="ECO:0007669"/>
    <property type="project" value="TreeGrafter"/>
</dbReference>
<dbReference type="Pfam" id="PF13377">
    <property type="entry name" value="Peripla_BP_3"/>
    <property type="match status" value="1"/>
</dbReference>
<comment type="caution">
    <text evidence="6">The sequence shown here is derived from an EMBL/GenBank/DDBJ whole genome shotgun (WGS) entry which is preliminary data.</text>
</comment>
<dbReference type="Gene3D" id="1.10.260.40">
    <property type="entry name" value="lambda repressor-like DNA-binding domains"/>
    <property type="match status" value="1"/>
</dbReference>
<accession>A0A927E5A5</accession>
<dbReference type="Pfam" id="PF00356">
    <property type="entry name" value="LacI"/>
    <property type="match status" value="1"/>
</dbReference>
<dbReference type="InterPro" id="IPR010982">
    <property type="entry name" value="Lambda_DNA-bd_dom_sf"/>
</dbReference>
<dbReference type="RefSeq" id="WP_191123552.1">
    <property type="nucleotide sequence ID" value="NZ_JACXWY010000002.1"/>
</dbReference>
<feature type="domain" description="HTH lacI-type" evidence="5">
    <location>
        <begin position="16"/>
        <end position="70"/>
    </location>
</feature>
<dbReference type="PANTHER" id="PTHR30146:SF148">
    <property type="entry name" value="HTH-TYPE TRANSCRIPTIONAL REPRESSOR PURR-RELATED"/>
    <property type="match status" value="1"/>
</dbReference>
<dbReference type="CDD" id="cd06289">
    <property type="entry name" value="PBP1_MalI-like"/>
    <property type="match status" value="1"/>
</dbReference>
<evidence type="ECO:0000313" key="7">
    <source>
        <dbReference type="Proteomes" id="UP000619295"/>
    </source>
</evidence>
<gene>
    <name evidence="6" type="ORF">IED13_05015</name>
</gene>